<keyword evidence="2" id="KW-0201">Cytochrome c-type biogenesis</keyword>
<feature type="chain" id="PRO_5015464808" evidence="5">
    <location>
        <begin position="20"/>
        <end position="362"/>
    </location>
</feature>
<dbReference type="SUPFAM" id="SSF52833">
    <property type="entry name" value="Thioredoxin-like"/>
    <property type="match status" value="1"/>
</dbReference>
<feature type="signal peptide" evidence="5">
    <location>
        <begin position="1"/>
        <end position="19"/>
    </location>
</feature>
<dbReference type="GO" id="GO:0017004">
    <property type="term" value="P:cytochrome complex assembly"/>
    <property type="evidence" value="ECO:0007669"/>
    <property type="project" value="UniProtKB-KW"/>
</dbReference>
<keyword evidence="8" id="KW-1185">Reference proteome</keyword>
<evidence type="ECO:0000259" key="6">
    <source>
        <dbReference type="PROSITE" id="PS51352"/>
    </source>
</evidence>
<evidence type="ECO:0000256" key="3">
    <source>
        <dbReference type="ARBA" id="ARBA00023157"/>
    </source>
</evidence>
<comment type="caution">
    <text evidence="7">The sequence shown here is derived from an EMBL/GenBank/DDBJ whole genome shotgun (WGS) entry which is preliminary data.</text>
</comment>
<sequence>MKKIVLVAAGLMCGSAAFCQQTVSGKIKGGNGKTIYLYNDKSNTPEDSVALKADESFSMPVKGKEKAIYALILQDNDQPMLFTSGKENVVVNAEAATFPVAQSFKGDEDAKAMQAYQQAFQPLIGQAQQLNVEARGIRGDDEAAKEAFRKKAEAFGAEVTKTGVAFVEKHPHNLASVWLMLNELRNRVDPQQMEQLFTSLDKPVQQSQYGEAIGKYLHAARLSGIGVEADDFTQNDVNGKPVSLKSFRGKYVLVDFWASWCGPCRAENPNVVAAYNKYKDKNFTILGVSLDKDKNPWTHAIEKDGLAWTQVSDLKGWENSVAVQYGIQSIPANMLVGPDGKIVARNLRGDALEAKLEELLNK</sequence>
<comment type="subcellular location">
    <subcellularLocation>
        <location evidence="1">Cell envelope</location>
    </subcellularLocation>
</comment>
<keyword evidence="4" id="KW-0676">Redox-active center</keyword>
<dbReference type="PANTHER" id="PTHR42852">
    <property type="entry name" value="THIOL:DISULFIDE INTERCHANGE PROTEIN DSBE"/>
    <property type="match status" value="1"/>
</dbReference>
<dbReference type="PROSITE" id="PS51352">
    <property type="entry name" value="THIOREDOXIN_2"/>
    <property type="match status" value="1"/>
</dbReference>
<organism evidence="7 8">
    <name type="scientific">Chitinophaga parva</name>
    <dbReference type="NCBI Taxonomy" id="2169414"/>
    <lineage>
        <taxon>Bacteria</taxon>
        <taxon>Pseudomonadati</taxon>
        <taxon>Bacteroidota</taxon>
        <taxon>Chitinophagia</taxon>
        <taxon>Chitinophagales</taxon>
        <taxon>Chitinophagaceae</taxon>
        <taxon>Chitinophaga</taxon>
    </lineage>
</organism>
<evidence type="ECO:0000256" key="2">
    <source>
        <dbReference type="ARBA" id="ARBA00022748"/>
    </source>
</evidence>
<dbReference type="AlphaFoldDB" id="A0A2T7BFN6"/>
<dbReference type="InterPro" id="IPR036249">
    <property type="entry name" value="Thioredoxin-like_sf"/>
</dbReference>
<dbReference type="InterPro" id="IPR017937">
    <property type="entry name" value="Thioredoxin_CS"/>
</dbReference>
<evidence type="ECO:0000313" key="8">
    <source>
        <dbReference type="Proteomes" id="UP000244450"/>
    </source>
</evidence>
<dbReference type="PANTHER" id="PTHR42852:SF6">
    <property type="entry name" value="THIOL:DISULFIDE INTERCHANGE PROTEIN DSBE"/>
    <property type="match status" value="1"/>
</dbReference>
<dbReference type="CDD" id="cd02966">
    <property type="entry name" value="TlpA_like_family"/>
    <property type="match status" value="1"/>
</dbReference>
<feature type="domain" description="Thioredoxin" evidence="6">
    <location>
        <begin position="223"/>
        <end position="362"/>
    </location>
</feature>
<dbReference type="OrthoDB" id="6399635at2"/>
<dbReference type="EMBL" id="QCYK01000002">
    <property type="protein sequence ID" value="PUZ25097.1"/>
    <property type="molecule type" value="Genomic_DNA"/>
</dbReference>
<dbReference type="Pfam" id="PF14289">
    <property type="entry name" value="DUF4369"/>
    <property type="match status" value="1"/>
</dbReference>
<evidence type="ECO:0000256" key="5">
    <source>
        <dbReference type="SAM" id="SignalP"/>
    </source>
</evidence>
<proteinExistence type="predicted"/>
<dbReference type="RefSeq" id="WP_108686934.1">
    <property type="nucleotide sequence ID" value="NZ_QCYK01000002.1"/>
</dbReference>
<name>A0A2T7BFN6_9BACT</name>
<evidence type="ECO:0000256" key="4">
    <source>
        <dbReference type="ARBA" id="ARBA00023284"/>
    </source>
</evidence>
<dbReference type="Pfam" id="PF00578">
    <property type="entry name" value="AhpC-TSA"/>
    <property type="match status" value="1"/>
</dbReference>
<dbReference type="Proteomes" id="UP000244450">
    <property type="component" value="Unassembled WGS sequence"/>
</dbReference>
<dbReference type="InterPro" id="IPR000866">
    <property type="entry name" value="AhpC/TSA"/>
</dbReference>
<keyword evidence="3" id="KW-1015">Disulfide bond</keyword>
<dbReference type="GO" id="GO:0016209">
    <property type="term" value="F:antioxidant activity"/>
    <property type="evidence" value="ECO:0007669"/>
    <property type="project" value="InterPro"/>
</dbReference>
<keyword evidence="5" id="KW-0732">Signal</keyword>
<dbReference type="GO" id="GO:0030313">
    <property type="term" value="C:cell envelope"/>
    <property type="evidence" value="ECO:0007669"/>
    <property type="project" value="UniProtKB-SubCell"/>
</dbReference>
<reference evidence="7 8" key="1">
    <citation type="submission" date="2018-04" db="EMBL/GenBank/DDBJ databases">
        <title>Chitinophaga fuyangensis sp. nov., isolated from soil in a chemical factory.</title>
        <authorList>
            <person name="Chen K."/>
        </authorList>
    </citation>
    <scope>NUCLEOTIDE SEQUENCE [LARGE SCALE GENOMIC DNA]</scope>
    <source>
        <strain evidence="7 8">LY-1</strain>
    </source>
</reference>
<dbReference type="InterPro" id="IPR025380">
    <property type="entry name" value="DUF4369"/>
</dbReference>
<gene>
    <name evidence="7" type="ORF">DCC81_12370</name>
</gene>
<dbReference type="InterPro" id="IPR013766">
    <property type="entry name" value="Thioredoxin_domain"/>
</dbReference>
<dbReference type="InterPro" id="IPR050553">
    <property type="entry name" value="Thioredoxin_ResA/DsbE_sf"/>
</dbReference>
<dbReference type="Gene3D" id="3.40.30.10">
    <property type="entry name" value="Glutaredoxin"/>
    <property type="match status" value="1"/>
</dbReference>
<evidence type="ECO:0000313" key="7">
    <source>
        <dbReference type="EMBL" id="PUZ25097.1"/>
    </source>
</evidence>
<dbReference type="PROSITE" id="PS00194">
    <property type="entry name" value="THIOREDOXIN_1"/>
    <property type="match status" value="1"/>
</dbReference>
<evidence type="ECO:0000256" key="1">
    <source>
        <dbReference type="ARBA" id="ARBA00004196"/>
    </source>
</evidence>
<dbReference type="GO" id="GO:0016491">
    <property type="term" value="F:oxidoreductase activity"/>
    <property type="evidence" value="ECO:0007669"/>
    <property type="project" value="InterPro"/>
</dbReference>
<accession>A0A2T7BFN6</accession>
<protein>
    <submittedName>
        <fullName evidence="7">Alkyl hydroperoxide reductase</fullName>
    </submittedName>
</protein>